<comment type="caution">
    <text evidence="2">The sequence shown here is derived from an EMBL/GenBank/DDBJ whole genome shotgun (WGS) entry which is preliminary data.</text>
</comment>
<evidence type="ECO:0000259" key="1">
    <source>
        <dbReference type="Pfam" id="PF17836"/>
    </source>
</evidence>
<name>A0A1Y4LJ24_9FIRM</name>
<dbReference type="EMBL" id="NFKM01000037">
    <property type="protein sequence ID" value="OUP55499.1"/>
    <property type="molecule type" value="Genomic_DNA"/>
</dbReference>
<dbReference type="Proteomes" id="UP000195447">
    <property type="component" value="Unassembled WGS sequence"/>
</dbReference>
<dbReference type="Gene3D" id="3.40.50.20">
    <property type="match status" value="1"/>
</dbReference>
<sequence length="80" mass="9315">MRLIILGAGGYGHVIEDMAIQSEKYGDILFLDDNSQDKCSTFLQYKKEDTEFYPAFGNNAIRMEWLRRLEENQCRIASFV</sequence>
<dbReference type="Pfam" id="PF17836">
    <property type="entry name" value="PglD_N"/>
    <property type="match status" value="1"/>
</dbReference>
<gene>
    <name evidence="2" type="ORF">B5F14_10130</name>
</gene>
<reference evidence="3" key="1">
    <citation type="submission" date="2017-04" db="EMBL/GenBank/DDBJ databases">
        <title>Function of individual gut microbiota members based on whole genome sequencing of pure cultures obtained from chicken caecum.</title>
        <authorList>
            <person name="Medvecky M."/>
            <person name="Cejkova D."/>
            <person name="Polansky O."/>
            <person name="Karasova D."/>
            <person name="Kubasova T."/>
            <person name="Cizek A."/>
            <person name="Rychlik I."/>
        </authorList>
    </citation>
    <scope>NUCLEOTIDE SEQUENCE [LARGE SCALE GENOMIC DNA]</scope>
    <source>
        <strain evidence="3">An178</strain>
    </source>
</reference>
<dbReference type="AlphaFoldDB" id="A0A1Y4LJ24"/>
<evidence type="ECO:0000313" key="2">
    <source>
        <dbReference type="EMBL" id="OUP55499.1"/>
    </source>
</evidence>
<feature type="domain" description="PglD N-terminal" evidence="1">
    <location>
        <begin position="2"/>
        <end position="69"/>
    </location>
</feature>
<dbReference type="InterPro" id="IPR041561">
    <property type="entry name" value="PglD_N"/>
</dbReference>
<protein>
    <recommendedName>
        <fullName evidence="1">PglD N-terminal domain-containing protein</fullName>
    </recommendedName>
</protein>
<accession>A0A1Y4LJ24</accession>
<evidence type="ECO:0000313" key="3">
    <source>
        <dbReference type="Proteomes" id="UP000195447"/>
    </source>
</evidence>
<organism evidence="2 3">
    <name type="scientific">Faecalitalea cylindroides</name>
    <dbReference type="NCBI Taxonomy" id="39483"/>
    <lineage>
        <taxon>Bacteria</taxon>
        <taxon>Bacillati</taxon>
        <taxon>Bacillota</taxon>
        <taxon>Erysipelotrichia</taxon>
        <taxon>Erysipelotrichales</taxon>
        <taxon>Erysipelotrichaceae</taxon>
        <taxon>Faecalitalea</taxon>
    </lineage>
</organism>
<feature type="non-terminal residue" evidence="2">
    <location>
        <position position="80"/>
    </location>
</feature>
<keyword evidence="3" id="KW-1185">Reference proteome</keyword>
<proteinExistence type="predicted"/>